<gene>
    <name evidence="2" type="ORF">H9815_13880</name>
</gene>
<keyword evidence="1" id="KW-1133">Transmembrane helix</keyword>
<dbReference type="InterPro" id="IPR011047">
    <property type="entry name" value="Quinoprotein_ADH-like_sf"/>
</dbReference>
<reference evidence="2" key="1">
    <citation type="journal article" date="2021" name="PeerJ">
        <title>Extensive microbial diversity within the chicken gut microbiome revealed by metagenomics and culture.</title>
        <authorList>
            <person name="Gilroy R."/>
            <person name="Ravi A."/>
            <person name="Getino M."/>
            <person name="Pursley I."/>
            <person name="Horton D.L."/>
            <person name="Alikhan N.F."/>
            <person name="Baker D."/>
            <person name="Gharbi K."/>
            <person name="Hall N."/>
            <person name="Watson M."/>
            <person name="Adriaenssens E.M."/>
            <person name="Foster-Nyarko E."/>
            <person name="Jarju S."/>
            <person name="Secka A."/>
            <person name="Antonio M."/>
            <person name="Oren A."/>
            <person name="Chaudhuri R.R."/>
            <person name="La Ragione R."/>
            <person name="Hildebrand F."/>
            <person name="Pallen M.J."/>
        </authorList>
    </citation>
    <scope>NUCLEOTIDE SEQUENCE</scope>
    <source>
        <strain evidence="2">ChiGjej4B4-7305</strain>
    </source>
</reference>
<dbReference type="AlphaFoldDB" id="A0A9D2EFS3"/>
<evidence type="ECO:0000256" key="1">
    <source>
        <dbReference type="SAM" id="Phobius"/>
    </source>
</evidence>
<dbReference type="Proteomes" id="UP000824037">
    <property type="component" value="Unassembled WGS sequence"/>
</dbReference>
<dbReference type="EMBL" id="DXBY01000240">
    <property type="protein sequence ID" value="HIZ36859.1"/>
    <property type="molecule type" value="Genomic_DNA"/>
</dbReference>
<protein>
    <submittedName>
        <fullName evidence="2">Uncharacterized protein</fullName>
    </submittedName>
</protein>
<comment type="caution">
    <text evidence="2">The sequence shown here is derived from an EMBL/GenBank/DDBJ whole genome shotgun (WGS) entry which is preliminary data.</text>
</comment>
<keyword evidence="1" id="KW-0812">Transmembrane</keyword>
<evidence type="ECO:0000313" key="3">
    <source>
        <dbReference type="Proteomes" id="UP000824037"/>
    </source>
</evidence>
<feature type="transmembrane region" description="Helical" evidence="1">
    <location>
        <begin position="61"/>
        <end position="81"/>
    </location>
</feature>
<dbReference type="SUPFAM" id="SSF50998">
    <property type="entry name" value="Quinoprotein alcohol dehydrogenase-like"/>
    <property type="match status" value="1"/>
</dbReference>
<sequence>MSMIGLVAGLVLAGSAIIAPQPARYIVGVLLVALSAAVLFYRWRRRRAEKVGSRWRFRVRVGGLSAVLAVLIAGVAIVVPWQDRQAEIDSGVIWRAERIPGQVVVVDGTVLRTDAQAGEVSDAVNLADGSVGWSVPDGRWVTSAGDVIAADADGLRSYSSAGEQQWVFELDGGGEQVDAVYAATEGHLVFAECGTSDEETCHFVGIDPTGEQAWERNIEISEAFLGDQSGWRGEVLPEVVVVAQRDTEQAMMIDPVSGEDLGTFDRTGLARHSTYGEVLVAGSGTGSDCQLDGYRIDDGEHLWTIEEVCGDEEVVYPLPTEMAGSDSVMYAVVEEDVERQSVLAITVADGGVEELPEHSLGSMSTHFLRIEDFSAGDLVFGWSTLGVTAARAPTLEQQWQVQAPGLRVRSVVGDSDTVAIVSDAEHPQHNPLVPELPDSDERDVLEYPTYVTVVDANSGETISTTLVPEGVHHVLTLPGHRVLVETFGGMMLVGAE</sequence>
<feature type="transmembrane region" description="Helical" evidence="1">
    <location>
        <begin position="25"/>
        <end position="41"/>
    </location>
</feature>
<keyword evidence="1" id="KW-0472">Membrane</keyword>
<evidence type="ECO:0000313" key="2">
    <source>
        <dbReference type="EMBL" id="HIZ36859.1"/>
    </source>
</evidence>
<proteinExistence type="predicted"/>
<name>A0A9D2EFS3_9MICO</name>
<accession>A0A9D2EFS3</accession>
<organism evidence="2 3">
    <name type="scientific">Candidatus Ruania gallistercoris</name>
    <dbReference type="NCBI Taxonomy" id="2838746"/>
    <lineage>
        <taxon>Bacteria</taxon>
        <taxon>Bacillati</taxon>
        <taxon>Actinomycetota</taxon>
        <taxon>Actinomycetes</taxon>
        <taxon>Micrococcales</taxon>
        <taxon>Ruaniaceae</taxon>
        <taxon>Ruania</taxon>
    </lineage>
</organism>
<reference evidence="2" key="2">
    <citation type="submission" date="2021-04" db="EMBL/GenBank/DDBJ databases">
        <authorList>
            <person name="Gilroy R."/>
        </authorList>
    </citation>
    <scope>NUCLEOTIDE SEQUENCE</scope>
    <source>
        <strain evidence="2">ChiGjej4B4-7305</strain>
    </source>
</reference>